<dbReference type="AlphaFoldDB" id="A0A8H6BLI9"/>
<dbReference type="Proteomes" id="UP000568158">
    <property type="component" value="Unassembled WGS sequence"/>
</dbReference>
<dbReference type="PANTHER" id="PTHR45890">
    <property type="entry name" value="AARF DOMAIN CONTAINING KINASE 2 (PREDICTED)"/>
    <property type="match status" value="1"/>
</dbReference>
<gene>
    <name evidence="1" type="ORF">HII12_001659</name>
</gene>
<sequence length="109" mass="12480">FDGYRAGELMIERSKTPETAINTELFKYKVEKLVDQVRKRTFTLGSISIGDILEQMLSMVRLHHVRMEGDFVTVIVAILLLEGIGRQLDPDLDLFARCVFAWYFGVPTV</sequence>
<reference evidence="1 2" key="1">
    <citation type="journal article" date="2020" name="Appl. Microbiol. Biotechnol.">
        <title>Targeted gene deletion in Brettanomyces bruxellensis with an expression-free CRISPR-Cas9 system.</title>
        <authorList>
            <person name="Varela C."/>
            <person name="Bartel C."/>
            <person name="Onetto C."/>
            <person name="Borneman A."/>
        </authorList>
    </citation>
    <scope>NUCLEOTIDE SEQUENCE [LARGE SCALE GENOMIC DNA]</scope>
    <source>
        <strain evidence="1 2">AWRI1613</strain>
    </source>
</reference>
<organism evidence="1 2">
    <name type="scientific">Dekkera bruxellensis</name>
    <name type="common">Brettanomyces custersii</name>
    <dbReference type="NCBI Taxonomy" id="5007"/>
    <lineage>
        <taxon>Eukaryota</taxon>
        <taxon>Fungi</taxon>
        <taxon>Dikarya</taxon>
        <taxon>Ascomycota</taxon>
        <taxon>Saccharomycotina</taxon>
        <taxon>Pichiomycetes</taxon>
        <taxon>Pichiales</taxon>
        <taxon>Pichiaceae</taxon>
        <taxon>Brettanomyces</taxon>
    </lineage>
</organism>
<evidence type="ECO:0000313" key="1">
    <source>
        <dbReference type="EMBL" id="KAF6013677.1"/>
    </source>
</evidence>
<dbReference type="PANTHER" id="PTHR45890:SF1">
    <property type="entry name" value="AARF DOMAIN CONTAINING KINASE 2"/>
    <property type="match status" value="1"/>
</dbReference>
<feature type="non-terminal residue" evidence="1">
    <location>
        <position position="1"/>
    </location>
</feature>
<dbReference type="EMBL" id="JABCYN010000020">
    <property type="protein sequence ID" value="KAF6013677.1"/>
    <property type="molecule type" value="Genomic_DNA"/>
</dbReference>
<dbReference type="InterPro" id="IPR052402">
    <property type="entry name" value="ADCK_kinase"/>
</dbReference>
<evidence type="ECO:0000313" key="2">
    <source>
        <dbReference type="Proteomes" id="UP000568158"/>
    </source>
</evidence>
<proteinExistence type="predicted"/>
<protein>
    <submittedName>
        <fullName evidence="1">Uncharacterized protein</fullName>
    </submittedName>
</protein>
<name>A0A8H6BLI9_DEKBR</name>
<dbReference type="GO" id="GO:0005739">
    <property type="term" value="C:mitochondrion"/>
    <property type="evidence" value="ECO:0007669"/>
    <property type="project" value="TreeGrafter"/>
</dbReference>
<accession>A0A8H6BLI9</accession>
<comment type="caution">
    <text evidence="1">The sequence shown here is derived from an EMBL/GenBank/DDBJ whole genome shotgun (WGS) entry which is preliminary data.</text>
</comment>